<dbReference type="AlphaFoldDB" id="A0A1G9NBU4"/>
<evidence type="ECO:0000256" key="1">
    <source>
        <dbReference type="SAM" id="SignalP"/>
    </source>
</evidence>
<dbReference type="Proteomes" id="UP000198510">
    <property type="component" value="Unassembled WGS sequence"/>
</dbReference>
<feature type="chain" id="PRO_5011535295" evidence="1">
    <location>
        <begin position="19"/>
        <end position="847"/>
    </location>
</feature>
<dbReference type="NCBIfam" id="TIGR04131">
    <property type="entry name" value="Bac_Flav_CTERM"/>
    <property type="match status" value="1"/>
</dbReference>
<keyword evidence="1" id="KW-0732">Signal</keyword>
<accession>A0A1G9NBU4</accession>
<reference evidence="3 4" key="1">
    <citation type="submission" date="2016-10" db="EMBL/GenBank/DDBJ databases">
        <authorList>
            <person name="de Groot N.N."/>
        </authorList>
    </citation>
    <scope>NUCLEOTIDE SEQUENCE [LARGE SCALE GENOMIC DNA]</scope>
    <source>
        <strain evidence="3 4">DSM 25186</strain>
    </source>
</reference>
<dbReference type="RefSeq" id="WP_089685245.1">
    <property type="nucleotide sequence ID" value="NZ_FNFO01000008.1"/>
</dbReference>
<proteinExistence type="predicted"/>
<gene>
    <name evidence="3" type="ORF">SAMN05421823_108240</name>
</gene>
<sequence length="847" mass="93691">MKKLLLLLFLLSPLPLFATHIVGGELTLSHLNDDRYRLQLNLYFDAVNGNSDAVDPSIIVGVFNKSNDLLVGQFVLPYRSVSYVPYTKEECAVGELSTRLYVFSSIVELPEAVYDEPQGYYLIWERCCRNDDIVNIIDPGGSGQTFYLEIPPVVKDGQPLINSSPILFPPLSDYACLGHPFNFDFSGTDPDGDSLVYSITPPLKGNSLPVPNSMIVPPSLPGPYATVNWGGGYSDQVQIQGTPPLAIDSLTGLLQFTPTTLGLHVFAVKCEEYRNGVKLGEVHREFQLLVRQCFPNAAPQSMVLLPGTQEIYQEGEVITINPGDDRCLTLVGIDLDTTQNLSAWARSVNFNSPVTLTVTGGGPVNYPGQPGDSVYMEICFDSCIASSDVPLLIDLIVQDDGCARPLLDTTRITLNIPPLPNEPPAIRSVTWVPGDTVSIGISEQVRYQVISGDPERKMAILRAYGEEFRLNDVGMNFRVTAVGDSLEGTLQWQPTCSPEILGVHQVNFVCTDGDCINPKSDTTTVWIEVLPEDNEPPLVRKLLEGDSIVMEVGETLSFNVEGQDTEGRRVVLNADGLGFQLQNAGMQFSSNPGTTEATGTFRWTSTCEAITAGWMQVQFIARDEHCLYPGADTTSAWLKVENDDPIAIIYSDLDTTVTSIPMLEVLAGKDTTFNLFCEDIDTSLMVLEAHGVGFDLAEFGMSFTSQQGTRFLTSPFQWKTDCSYLPQSPFRVVFTLGEQGCPEYRRDSVVVDLVVIDSADRDLINPPNVFTPNGDDKNEVFVLTDLPPDNCNDQFLAVRIYNRWGKEVYQNDTRDFAWTGDGLPIGIYYYVVEYRRRKVKGWVQIMR</sequence>
<dbReference type="InterPro" id="IPR026341">
    <property type="entry name" value="T9SS_type_B"/>
</dbReference>
<name>A0A1G9NBU4_9BACT</name>
<protein>
    <submittedName>
        <fullName evidence="3">Gliding motility-associated C-terminal domain-containing protein</fullName>
    </submittedName>
</protein>
<evidence type="ECO:0000313" key="4">
    <source>
        <dbReference type="Proteomes" id="UP000198510"/>
    </source>
</evidence>
<dbReference type="EMBL" id="FNFO01000008">
    <property type="protein sequence ID" value="SDL83843.1"/>
    <property type="molecule type" value="Genomic_DNA"/>
</dbReference>
<dbReference type="OrthoDB" id="1490014at2"/>
<feature type="signal peptide" evidence="1">
    <location>
        <begin position="1"/>
        <end position="18"/>
    </location>
</feature>
<dbReference type="PROSITE" id="PS50268">
    <property type="entry name" value="CADHERIN_2"/>
    <property type="match status" value="1"/>
</dbReference>
<dbReference type="InterPro" id="IPR002126">
    <property type="entry name" value="Cadherin-like_dom"/>
</dbReference>
<dbReference type="GO" id="GO:0016020">
    <property type="term" value="C:membrane"/>
    <property type="evidence" value="ECO:0007669"/>
    <property type="project" value="InterPro"/>
</dbReference>
<evidence type="ECO:0000313" key="3">
    <source>
        <dbReference type="EMBL" id="SDL83843.1"/>
    </source>
</evidence>
<dbReference type="STRING" id="1075417.SAMN05421823_108240"/>
<dbReference type="Pfam" id="PF13585">
    <property type="entry name" value="CHU_C"/>
    <property type="match status" value="1"/>
</dbReference>
<dbReference type="GO" id="GO:0007156">
    <property type="term" value="P:homophilic cell adhesion via plasma membrane adhesion molecules"/>
    <property type="evidence" value="ECO:0007669"/>
    <property type="project" value="InterPro"/>
</dbReference>
<organism evidence="3 4">
    <name type="scientific">Catalinimonas alkaloidigena</name>
    <dbReference type="NCBI Taxonomy" id="1075417"/>
    <lineage>
        <taxon>Bacteria</taxon>
        <taxon>Pseudomonadati</taxon>
        <taxon>Bacteroidota</taxon>
        <taxon>Cytophagia</taxon>
        <taxon>Cytophagales</taxon>
        <taxon>Catalimonadaceae</taxon>
        <taxon>Catalinimonas</taxon>
    </lineage>
</organism>
<dbReference type="GO" id="GO:0005509">
    <property type="term" value="F:calcium ion binding"/>
    <property type="evidence" value="ECO:0007669"/>
    <property type="project" value="InterPro"/>
</dbReference>
<feature type="domain" description="Cadherin" evidence="2">
    <location>
        <begin position="435"/>
        <end position="539"/>
    </location>
</feature>
<evidence type="ECO:0000259" key="2">
    <source>
        <dbReference type="PROSITE" id="PS50268"/>
    </source>
</evidence>
<keyword evidence="4" id="KW-1185">Reference proteome</keyword>